<gene>
    <name evidence="1" type="ORF">BJP36_38750</name>
</gene>
<evidence type="ECO:0000313" key="1">
    <source>
        <dbReference type="EMBL" id="WAN70012.1"/>
    </source>
</evidence>
<proteinExistence type="predicted"/>
<organism evidence="1">
    <name type="scientific">Moorena producens (strain JHB)</name>
    <dbReference type="NCBI Taxonomy" id="1454205"/>
    <lineage>
        <taxon>Bacteria</taxon>
        <taxon>Bacillati</taxon>
        <taxon>Cyanobacteriota</taxon>
        <taxon>Cyanophyceae</taxon>
        <taxon>Coleofasciculales</taxon>
        <taxon>Coleofasciculaceae</taxon>
        <taxon>Moorena</taxon>
    </lineage>
</organism>
<dbReference type="AlphaFoldDB" id="A0A9Q9SUR0"/>
<name>A0A9Q9SUR0_MOOP1</name>
<protein>
    <submittedName>
        <fullName evidence="1">Uncharacterized protein</fullName>
    </submittedName>
</protein>
<dbReference type="Proteomes" id="UP000176944">
    <property type="component" value="Chromosome"/>
</dbReference>
<reference evidence="1" key="1">
    <citation type="journal article" date="2017" name="Proc. Natl. Acad. Sci. U.S.A.">
        <title>Comparative genomics uncovers the prolific and distinctive metabolic potential of the cyanobacterial genus Moorea.</title>
        <authorList>
            <person name="Leao T."/>
            <person name="Castelao G."/>
            <person name="Korobeynikov A."/>
            <person name="Monroe E.A."/>
            <person name="Podell S."/>
            <person name="Glukhov E."/>
            <person name="Allen E.E."/>
            <person name="Gerwick W.H."/>
            <person name="Gerwick L."/>
        </authorList>
    </citation>
    <scope>NUCLEOTIDE SEQUENCE</scope>
    <source>
        <strain evidence="1">JHB</strain>
    </source>
</reference>
<dbReference type="EMBL" id="CP017708">
    <property type="protein sequence ID" value="WAN70012.1"/>
    <property type="molecule type" value="Genomic_DNA"/>
</dbReference>
<accession>A0A9Q9SUR0</accession>
<sequence>MWGDGEIGRWGDGVNLLKLTAFPLFPIPDSRFPIPDSLFPTTAAKSTIFC</sequence>
<reference evidence="1" key="2">
    <citation type="submission" date="2022-10" db="EMBL/GenBank/DDBJ databases">
        <authorList>
            <person name="Ngo T.-E."/>
        </authorList>
    </citation>
    <scope>NUCLEOTIDE SEQUENCE</scope>
    <source>
        <strain evidence="1">JHB</strain>
    </source>
</reference>